<dbReference type="SUPFAM" id="SSF46689">
    <property type="entry name" value="Homeodomain-like"/>
    <property type="match status" value="1"/>
</dbReference>
<dbReference type="InterPro" id="IPR013249">
    <property type="entry name" value="RNA_pol_sigma70_r4_t2"/>
</dbReference>
<dbReference type="InterPro" id="IPR058913">
    <property type="entry name" value="Integrase_dom_put"/>
</dbReference>
<dbReference type="STRING" id="161767.ENSAPEP00000034299"/>
<proteinExistence type="predicted"/>
<dbReference type="Gene3D" id="1.10.10.10">
    <property type="entry name" value="Winged helix-like DNA-binding domain superfamily/Winged helix DNA-binding domain"/>
    <property type="match status" value="1"/>
</dbReference>
<dbReference type="Pfam" id="PF08281">
    <property type="entry name" value="Sigma70_r4_2"/>
    <property type="match status" value="1"/>
</dbReference>
<dbReference type="GO" id="GO:0003677">
    <property type="term" value="F:DNA binding"/>
    <property type="evidence" value="ECO:0007669"/>
    <property type="project" value="InterPro"/>
</dbReference>
<dbReference type="OMA" id="RIERMWK"/>
<dbReference type="Gene3D" id="3.30.420.10">
    <property type="entry name" value="Ribonuclease H-like superfamily/Ribonuclease H"/>
    <property type="match status" value="1"/>
</dbReference>
<accession>A0A3P8UA45</accession>
<dbReference type="SUPFAM" id="SSF53098">
    <property type="entry name" value="Ribonuclease H-like"/>
    <property type="match status" value="1"/>
</dbReference>
<sequence length="459" mass="52577">MEDLRELSRELVTDILDLAEYVEAGPVDPEHVVYKAEEFIEVVGVISALSGQDVDRRATANLEDVLRRFSGTRAQQEHTQGPGRLAFDIPREVLEHHVLCGLSACQIAAMLGVSKRTVRRRMQQYGLRKTDLYSAVNDEELDRIVSEVHRRHPNTGYKLMHGHLNARGVRVPISRLQESLRRVDAEGVYMRRLRLRVLRRRQYSVPGPNSLWHIDGNHKLIRFVVHGGVDGFSRLVVYLTVAGNNRASTVLQSFIAAVEQYRLPSRVRSDKGGENADVAEFMIRSRGTDRNSHITGRSVHNQRIERMWKDVYEHTLDLFYQIFTSLEDQGTLNPENEVHLFALHRSFLPLIQQSLDSFRDAWNFHGLRTERNQSPQQLWRRYREQGPMEDPTEVYEDYGIDWNGPHSLHGGTVSVPEVQLARELSLEEVAILPAPGVSVTDALRSYVETVQVLSRIIED</sequence>
<dbReference type="GO" id="GO:0016987">
    <property type="term" value="F:sigma factor activity"/>
    <property type="evidence" value="ECO:0007669"/>
    <property type="project" value="InterPro"/>
</dbReference>
<reference evidence="2 3" key="1">
    <citation type="submission" date="2018-03" db="EMBL/GenBank/DDBJ databases">
        <title>Finding Nemo's genes: A chromosome-scale reference assembly of the genome of the orange clownfish Amphiprion percula.</title>
        <authorList>
            <person name="Lehmann R."/>
        </authorList>
    </citation>
    <scope>NUCLEOTIDE SEQUENCE</scope>
</reference>
<keyword evidence="3" id="KW-1185">Reference proteome</keyword>
<dbReference type="PROSITE" id="PS50994">
    <property type="entry name" value="INTEGRASE"/>
    <property type="match status" value="1"/>
</dbReference>
<dbReference type="GeneTree" id="ENSGT00940000164996"/>
<dbReference type="Ensembl" id="ENSAPET00000035190.1">
    <property type="protein sequence ID" value="ENSAPEP00000034299.1"/>
    <property type="gene ID" value="ENSAPEG00000024359.1"/>
</dbReference>
<dbReference type="InterPro" id="IPR001584">
    <property type="entry name" value="Integrase_cat-core"/>
</dbReference>
<dbReference type="InterPro" id="IPR036388">
    <property type="entry name" value="WH-like_DNA-bd_sf"/>
</dbReference>
<dbReference type="InterPro" id="IPR009057">
    <property type="entry name" value="Homeodomain-like_sf"/>
</dbReference>
<name>A0A3P8UA45_AMPPE</name>
<dbReference type="InterPro" id="IPR036397">
    <property type="entry name" value="RNaseH_sf"/>
</dbReference>
<dbReference type="PANTHER" id="PTHR46791">
    <property type="entry name" value="EXPRESSED PROTEIN"/>
    <property type="match status" value="1"/>
</dbReference>
<feature type="domain" description="Integrase catalytic" evidence="1">
    <location>
        <begin position="202"/>
        <end position="383"/>
    </location>
</feature>
<dbReference type="AlphaFoldDB" id="A0A3P8UA45"/>
<reference evidence="2" key="3">
    <citation type="submission" date="2025-09" db="UniProtKB">
        <authorList>
            <consortium name="Ensembl"/>
        </authorList>
    </citation>
    <scope>IDENTIFICATION</scope>
</reference>
<dbReference type="Pfam" id="PF24764">
    <property type="entry name" value="rva_4"/>
    <property type="match status" value="1"/>
</dbReference>
<evidence type="ECO:0000259" key="1">
    <source>
        <dbReference type="PROSITE" id="PS50994"/>
    </source>
</evidence>
<protein>
    <recommendedName>
        <fullName evidence="1">Integrase catalytic domain-containing protein</fullName>
    </recommendedName>
</protein>
<evidence type="ECO:0000313" key="3">
    <source>
        <dbReference type="Proteomes" id="UP000265080"/>
    </source>
</evidence>
<dbReference type="GO" id="GO:0006352">
    <property type="term" value="P:DNA-templated transcription initiation"/>
    <property type="evidence" value="ECO:0007669"/>
    <property type="project" value="InterPro"/>
</dbReference>
<dbReference type="Proteomes" id="UP000265080">
    <property type="component" value="Chromosome 5"/>
</dbReference>
<dbReference type="InterPro" id="IPR012337">
    <property type="entry name" value="RNaseH-like_sf"/>
</dbReference>
<organism evidence="2 3">
    <name type="scientific">Amphiprion percula</name>
    <name type="common">Orange clownfish</name>
    <name type="synonym">Lutjanus percula</name>
    <dbReference type="NCBI Taxonomy" id="161767"/>
    <lineage>
        <taxon>Eukaryota</taxon>
        <taxon>Metazoa</taxon>
        <taxon>Chordata</taxon>
        <taxon>Craniata</taxon>
        <taxon>Vertebrata</taxon>
        <taxon>Euteleostomi</taxon>
        <taxon>Actinopterygii</taxon>
        <taxon>Neopterygii</taxon>
        <taxon>Teleostei</taxon>
        <taxon>Neoteleostei</taxon>
        <taxon>Acanthomorphata</taxon>
        <taxon>Ovalentaria</taxon>
        <taxon>Pomacentridae</taxon>
        <taxon>Amphiprion</taxon>
    </lineage>
</organism>
<dbReference type="PANTHER" id="PTHR46791:SF4">
    <property type="match status" value="1"/>
</dbReference>
<evidence type="ECO:0000313" key="2">
    <source>
        <dbReference type="Ensembl" id="ENSAPEP00000034299.1"/>
    </source>
</evidence>
<dbReference type="GO" id="GO:0015074">
    <property type="term" value="P:DNA integration"/>
    <property type="evidence" value="ECO:0007669"/>
    <property type="project" value="InterPro"/>
</dbReference>
<reference evidence="2" key="2">
    <citation type="submission" date="2025-08" db="UniProtKB">
        <authorList>
            <consortium name="Ensembl"/>
        </authorList>
    </citation>
    <scope>IDENTIFICATION</scope>
</reference>